<dbReference type="InterPro" id="IPR008974">
    <property type="entry name" value="TRAF-like"/>
</dbReference>
<dbReference type="SUPFAM" id="SSF49599">
    <property type="entry name" value="TRAF domain-like"/>
    <property type="match status" value="2"/>
</dbReference>
<feature type="non-terminal residue" evidence="2">
    <location>
        <position position="1"/>
    </location>
</feature>
<protein>
    <recommendedName>
        <fullName evidence="1">MATH domain-containing protein</fullName>
    </recommendedName>
</protein>
<dbReference type="PANTHER" id="PTHR46162">
    <property type="entry name" value="TRAF-LIKE FAMILY PROTEIN"/>
    <property type="match status" value="1"/>
</dbReference>
<name>A0A022R8L3_ERYGU</name>
<dbReference type="EMBL" id="KI630592">
    <property type="protein sequence ID" value="EYU36702.1"/>
    <property type="molecule type" value="Genomic_DNA"/>
</dbReference>
<feature type="domain" description="MATH" evidence="1">
    <location>
        <begin position="10"/>
        <end position="139"/>
    </location>
</feature>
<dbReference type="PANTHER" id="PTHR46162:SF20">
    <property type="entry name" value="UBIQUITIN CARBOXYL-TERMINAL HYDROLASE 7-LIKE ISOFORM X1"/>
    <property type="match status" value="1"/>
</dbReference>
<dbReference type="Gene3D" id="2.60.210.10">
    <property type="entry name" value="Apoptosis, Tumor Necrosis Factor Receptor Associated Protein 2, Chain A"/>
    <property type="match status" value="2"/>
</dbReference>
<sequence>FTVETRDPPPAHFISKIESFSLLTTYKIKKYETREFVAGDHKWKLIIHPEGIKDNNYVSVYLAMTETSSLPANWEVNAIFTIFLLNQISDKYMCFRGKLRRFNQLKSTWGFSKLITKKKLRDELNGYIVDDSCVFGAEVFVVKSERVVECVSLLKVRVLLYPNGNENEKGQSVSIYLECVSAKSFGPHQKLKAEYCMRLKGKNDATCSTEKFSSWFTSSTLACGTHALTRIDKLFDANKGFIVDDCCIVETEISVQAVV</sequence>
<feature type="domain" description="MATH" evidence="1">
    <location>
        <begin position="157"/>
        <end position="253"/>
    </location>
</feature>
<reference evidence="2 3" key="1">
    <citation type="journal article" date="2013" name="Proc. Natl. Acad. Sci. U.S.A.">
        <title>Fine-scale variation in meiotic recombination in Mimulus inferred from population shotgun sequencing.</title>
        <authorList>
            <person name="Hellsten U."/>
            <person name="Wright K.M."/>
            <person name="Jenkins J."/>
            <person name="Shu S."/>
            <person name="Yuan Y."/>
            <person name="Wessler S.R."/>
            <person name="Schmutz J."/>
            <person name="Willis J.H."/>
            <person name="Rokhsar D.S."/>
        </authorList>
    </citation>
    <scope>NUCLEOTIDE SEQUENCE [LARGE SCALE GENOMIC DNA]</scope>
    <source>
        <strain evidence="3">cv. DUN x IM62</strain>
    </source>
</reference>
<dbReference type="InterPro" id="IPR002083">
    <property type="entry name" value="MATH/TRAF_dom"/>
</dbReference>
<organism evidence="2 3">
    <name type="scientific">Erythranthe guttata</name>
    <name type="common">Yellow monkey flower</name>
    <name type="synonym">Mimulus guttatus</name>
    <dbReference type="NCBI Taxonomy" id="4155"/>
    <lineage>
        <taxon>Eukaryota</taxon>
        <taxon>Viridiplantae</taxon>
        <taxon>Streptophyta</taxon>
        <taxon>Embryophyta</taxon>
        <taxon>Tracheophyta</taxon>
        <taxon>Spermatophyta</taxon>
        <taxon>Magnoliopsida</taxon>
        <taxon>eudicotyledons</taxon>
        <taxon>Gunneridae</taxon>
        <taxon>Pentapetalae</taxon>
        <taxon>asterids</taxon>
        <taxon>lamiids</taxon>
        <taxon>Lamiales</taxon>
        <taxon>Phrymaceae</taxon>
        <taxon>Erythranthe</taxon>
    </lineage>
</organism>
<accession>A0A022R8L3</accession>
<dbReference type="PROSITE" id="PS50144">
    <property type="entry name" value="MATH"/>
    <property type="match status" value="2"/>
</dbReference>
<gene>
    <name evidence="2" type="ORF">MIMGU_mgv1a025314mg</name>
</gene>
<dbReference type="SMART" id="SM00061">
    <property type="entry name" value="MATH"/>
    <property type="match status" value="2"/>
</dbReference>
<dbReference type="Proteomes" id="UP000030748">
    <property type="component" value="Unassembled WGS sequence"/>
</dbReference>
<evidence type="ECO:0000259" key="1">
    <source>
        <dbReference type="PROSITE" id="PS50144"/>
    </source>
</evidence>
<proteinExistence type="predicted"/>
<evidence type="ECO:0000313" key="2">
    <source>
        <dbReference type="EMBL" id="EYU36702.1"/>
    </source>
</evidence>
<dbReference type="AlphaFoldDB" id="A0A022R8L3"/>
<dbReference type="CDD" id="cd00121">
    <property type="entry name" value="MATH"/>
    <property type="match status" value="2"/>
</dbReference>
<evidence type="ECO:0000313" key="3">
    <source>
        <dbReference type="Proteomes" id="UP000030748"/>
    </source>
</evidence>
<dbReference type="Pfam" id="PF22486">
    <property type="entry name" value="MATH_2"/>
    <property type="match status" value="2"/>
</dbReference>
<keyword evidence="3" id="KW-1185">Reference proteome</keyword>